<evidence type="ECO:0000256" key="1">
    <source>
        <dbReference type="SAM" id="MobiDB-lite"/>
    </source>
</evidence>
<dbReference type="Pfam" id="PF01883">
    <property type="entry name" value="FeS_assembly_P"/>
    <property type="match status" value="1"/>
</dbReference>
<dbReference type="InterPro" id="IPR002744">
    <property type="entry name" value="MIP18-like"/>
</dbReference>
<dbReference type="PANTHER" id="PTHR42831">
    <property type="entry name" value="FE-S PROTEIN MATURATION AUXILIARY FACTOR YITW"/>
    <property type="match status" value="1"/>
</dbReference>
<feature type="region of interest" description="Disordered" evidence="1">
    <location>
        <begin position="1"/>
        <end position="22"/>
    </location>
</feature>
<dbReference type="InterPro" id="IPR034904">
    <property type="entry name" value="FSCA_dom_sf"/>
</dbReference>
<evidence type="ECO:0000313" key="4">
    <source>
        <dbReference type="Proteomes" id="UP000004688"/>
    </source>
</evidence>
<dbReference type="PANTHER" id="PTHR42831:SF1">
    <property type="entry name" value="FE-S PROTEIN MATURATION AUXILIARY FACTOR YITW"/>
    <property type="match status" value="1"/>
</dbReference>
<feature type="domain" description="MIP18 family-like" evidence="2">
    <location>
        <begin position="28"/>
        <end position="99"/>
    </location>
</feature>
<proteinExistence type="predicted"/>
<reference evidence="3 4" key="1">
    <citation type="journal article" date="2013" name="PLoS ONE">
        <title>Poles Apart: Arctic and Antarctic Octadecabacter strains Share High Genome Plasticity and a New Type of Xanthorhodopsin.</title>
        <authorList>
            <person name="Vollmers J."/>
            <person name="Voget S."/>
            <person name="Dietrich S."/>
            <person name="Gollnow K."/>
            <person name="Smits M."/>
            <person name="Meyer K."/>
            <person name="Brinkhoff T."/>
            <person name="Simon M."/>
            <person name="Daniel R."/>
        </authorList>
    </citation>
    <scope>NUCLEOTIDE SEQUENCE [LARGE SCALE GENOMIC DNA]</scope>
    <source>
        <strain evidence="3 4">238</strain>
    </source>
</reference>
<gene>
    <name evidence="3" type="ORF">OA238_c13030</name>
</gene>
<dbReference type="EMBL" id="CP003742">
    <property type="protein sequence ID" value="AGI71468.1"/>
    <property type="molecule type" value="Genomic_DNA"/>
</dbReference>
<dbReference type="KEGG" id="oar:OA238_c13030"/>
<keyword evidence="4" id="KW-1185">Reference proteome</keyword>
<name>M9RIA5_9RHOB</name>
<sequence length="123" mass="13526">MTNMSDINTPMEGTPLIQPSTTDHPLYDNVVDACRTVYDPEIPVNIQDLGLIYTISINDENEVKVLMSLTAPGCPVAGEMPGWVADAIEPLAGVKTVDVELVWEPQWGMDMMSDEARLELGFM</sequence>
<accession>M9RIA5</accession>
<dbReference type="HOGENOM" id="CLU_091588_2_0_5"/>
<evidence type="ECO:0000259" key="2">
    <source>
        <dbReference type="Pfam" id="PF01883"/>
    </source>
</evidence>
<dbReference type="AlphaFoldDB" id="M9RIA5"/>
<organism evidence="3 4">
    <name type="scientific">Octadecabacter arcticus 238</name>
    <dbReference type="NCBI Taxonomy" id="391616"/>
    <lineage>
        <taxon>Bacteria</taxon>
        <taxon>Pseudomonadati</taxon>
        <taxon>Pseudomonadota</taxon>
        <taxon>Alphaproteobacteria</taxon>
        <taxon>Rhodobacterales</taxon>
        <taxon>Roseobacteraceae</taxon>
        <taxon>Octadecabacter</taxon>
    </lineage>
</organism>
<dbReference type="Gene3D" id="3.30.300.130">
    <property type="entry name" value="Fe-S cluster assembly (FSCA)"/>
    <property type="match status" value="1"/>
</dbReference>
<dbReference type="eggNOG" id="COG2151">
    <property type="taxonomic scope" value="Bacteria"/>
</dbReference>
<dbReference type="STRING" id="391616.OA238_c13030"/>
<evidence type="ECO:0000313" key="3">
    <source>
        <dbReference type="EMBL" id="AGI71468.1"/>
    </source>
</evidence>
<protein>
    <recommendedName>
        <fullName evidence="2">MIP18 family-like domain-containing protein</fullName>
    </recommendedName>
</protein>
<dbReference type="Proteomes" id="UP000004688">
    <property type="component" value="Chromosome"/>
</dbReference>
<dbReference type="InterPro" id="IPR052339">
    <property type="entry name" value="Fe-S_Maturation_MIP18"/>
</dbReference>
<dbReference type="SUPFAM" id="SSF117916">
    <property type="entry name" value="Fe-S cluster assembly (FSCA) domain-like"/>
    <property type="match status" value="1"/>
</dbReference>